<gene>
    <name evidence="1" type="ORF">METZ01_LOCUS126933</name>
</gene>
<reference evidence="1" key="1">
    <citation type="submission" date="2018-05" db="EMBL/GenBank/DDBJ databases">
        <authorList>
            <person name="Lanie J.A."/>
            <person name="Ng W.-L."/>
            <person name="Kazmierczak K.M."/>
            <person name="Andrzejewski T.M."/>
            <person name="Davidsen T.M."/>
            <person name="Wayne K.J."/>
            <person name="Tettelin H."/>
            <person name="Glass J.I."/>
            <person name="Rusch D."/>
            <person name="Podicherti R."/>
            <person name="Tsui H.-C.T."/>
            <person name="Winkler M.E."/>
        </authorList>
    </citation>
    <scope>NUCLEOTIDE SEQUENCE</scope>
</reference>
<dbReference type="EMBL" id="UINC01017775">
    <property type="protein sequence ID" value="SVA74079.1"/>
    <property type="molecule type" value="Genomic_DNA"/>
</dbReference>
<dbReference type="Gene3D" id="2.30.40.10">
    <property type="entry name" value="Urease, subunit C, domain 1"/>
    <property type="match status" value="1"/>
</dbReference>
<evidence type="ECO:0008006" key="2">
    <source>
        <dbReference type="Google" id="ProtNLM"/>
    </source>
</evidence>
<feature type="non-terminal residue" evidence="1">
    <location>
        <position position="165"/>
    </location>
</feature>
<dbReference type="GO" id="GO:0019213">
    <property type="term" value="F:deacetylase activity"/>
    <property type="evidence" value="ECO:0007669"/>
    <property type="project" value="InterPro"/>
</dbReference>
<accession>A0A381YAG6</accession>
<dbReference type="PANTHER" id="PTHR42717:SF1">
    <property type="entry name" value="IMIDAZOLONEPROPIONASE AND RELATED AMIDOHYDROLASES"/>
    <property type="match status" value="1"/>
</dbReference>
<evidence type="ECO:0000313" key="1">
    <source>
        <dbReference type="EMBL" id="SVA74079.1"/>
    </source>
</evidence>
<organism evidence="1">
    <name type="scientific">marine metagenome</name>
    <dbReference type="NCBI Taxonomy" id="408172"/>
    <lineage>
        <taxon>unclassified sequences</taxon>
        <taxon>metagenomes</taxon>
        <taxon>ecological metagenomes</taxon>
    </lineage>
</organism>
<name>A0A381YAG6_9ZZZZ</name>
<protein>
    <recommendedName>
        <fullName evidence="2">Amidohydrolase 3 domain-containing protein</fullName>
    </recommendedName>
</protein>
<dbReference type="InterPro" id="IPR020043">
    <property type="entry name" value="Deacetylase_Atu3266-like"/>
</dbReference>
<proteinExistence type="predicted"/>
<sequence>MRWNILITGGRVIDPYSGVDSVQDIAISGNKIAEVGKSLPVDQAENVIDAIGKIVTPGFIDLHVHNYTSRGNQPSVDSDTTNLAFGVTTALDAGTATPGEYPHYWESDIQNTKVRLYSLVRMPDPYGPNPSGVSEVKDLITSYDTLLGVKFHHSQHFASLPLARE</sequence>
<dbReference type="InterPro" id="IPR032466">
    <property type="entry name" value="Metal_Hydrolase"/>
</dbReference>
<dbReference type="Gene3D" id="3.20.20.140">
    <property type="entry name" value="Metal-dependent hydrolases"/>
    <property type="match status" value="1"/>
</dbReference>
<dbReference type="GO" id="GO:0016810">
    <property type="term" value="F:hydrolase activity, acting on carbon-nitrogen (but not peptide) bonds"/>
    <property type="evidence" value="ECO:0007669"/>
    <property type="project" value="InterPro"/>
</dbReference>
<dbReference type="PANTHER" id="PTHR42717">
    <property type="entry name" value="DIHYDROOROTASE-RELATED"/>
    <property type="match status" value="1"/>
</dbReference>
<dbReference type="SUPFAM" id="SSF51556">
    <property type="entry name" value="Metallo-dependent hydrolases"/>
    <property type="match status" value="1"/>
</dbReference>
<dbReference type="InterPro" id="IPR011059">
    <property type="entry name" value="Metal-dep_hydrolase_composite"/>
</dbReference>
<dbReference type="SUPFAM" id="SSF51338">
    <property type="entry name" value="Composite domain of metallo-dependent hydrolases"/>
    <property type="match status" value="1"/>
</dbReference>
<dbReference type="AlphaFoldDB" id="A0A381YAG6"/>